<dbReference type="Proteomes" id="UP000464178">
    <property type="component" value="Chromosome"/>
</dbReference>
<dbReference type="RefSeq" id="WP_162670496.1">
    <property type="nucleotide sequence ID" value="NZ_LR593886.1"/>
</dbReference>
<keyword evidence="2" id="KW-1185">Reference proteome</keyword>
<protein>
    <submittedName>
        <fullName evidence="1">Uncharacterized protein</fullName>
    </submittedName>
</protein>
<sequence>MTALPLILLLAAADPGDGLAKKMLPIYLKDAEGYSLAVESAPKKALELKKEPVFEWSDSAREGFTTQGVVFVWLRAGRPAAIGSIYSEPEERLKGRKVYHEFHALDAEKLLVTPPKGTLNEWKPEAGLVRKELLDAPAPADTAAARLLQMKKLAAEFTGHGIDQQKKRVDMRLLPTPLYRYPTAKTGVIDGALFTLVATAGTDPEILLLIEAKEEKGKVRWEFACGRFSDKSLYVQRKEKEVWALARGETNTWLRDPQHLFRVYPDRVVTLEGKVLARCRATETAWWGDYFPAEDK</sequence>
<reference evidence="1 2" key="1">
    <citation type="submission" date="2019-05" db="EMBL/GenBank/DDBJ databases">
        <authorList>
            <consortium name="Science for Life Laboratories"/>
        </authorList>
    </citation>
    <scope>NUCLEOTIDE SEQUENCE [LARGE SCALE GENOMIC DNA]</scope>
    <source>
        <strain evidence="1">Soil9</strain>
    </source>
</reference>
<proteinExistence type="predicted"/>
<evidence type="ECO:0000313" key="2">
    <source>
        <dbReference type="Proteomes" id="UP000464178"/>
    </source>
</evidence>
<dbReference type="AlphaFoldDB" id="A0A6P2D7R7"/>
<evidence type="ECO:0000313" key="1">
    <source>
        <dbReference type="EMBL" id="VTR96174.1"/>
    </source>
</evidence>
<organism evidence="1 2">
    <name type="scientific">Gemmata massiliana</name>
    <dbReference type="NCBI Taxonomy" id="1210884"/>
    <lineage>
        <taxon>Bacteria</taxon>
        <taxon>Pseudomonadati</taxon>
        <taxon>Planctomycetota</taxon>
        <taxon>Planctomycetia</taxon>
        <taxon>Gemmatales</taxon>
        <taxon>Gemmataceae</taxon>
        <taxon>Gemmata</taxon>
    </lineage>
</organism>
<accession>A0A6P2D7R7</accession>
<gene>
    <name evidence="1" type="ORF">SOIL9_15400</name>
</gene>
<dbReference type="EMBL" id="LR593886">
    <property type="protein sequence ID" value="VTR96174.1"/>
    <property type="molecule type" value="Genomic_DNA"/>
</dbReference>
<name>A0A6P2D7R7_9BACT</name>
<dbReference type="KEGG" id="gms:SOIL9_15400"/>